<sequence>MKQHMLTHKIRDMFGSSGGNSGDESRTQTPPQDSSNAGSAGGGPNSMATSNRFSQSYSPAPMDSSADDYSASGRRKRERSQSGSYDGSGRTSAVLVKQERESTIDENGSNSLHSNASENTSNNNYQEFINKDADIKNWCQKLKEMPENIAAS</sequence>
<name>A0A8D8BSY5_CULPI</name>
<evidence type="ECO:0000313" key="2">
    <source>
        <dbReference type="EMBL" id="CAG6478882.1"/>
    </source>
</evidence>
<dbReference type="AlphaFoldDB" id="A0A8D8BSY5"/>
<feature type="compositionally biased region" description="Polar residues" evidence="1">
    <location>
        <begin position="81"/>
        <end position="91"/>
    </location>
</feature>
<feature type="region of interest" description="Disordered" evidence="1">
    <location>
        <begin position="1"/>
        <end position="123"/>
    </location>
</feature>
<reference evidence="2" key="1">
    <citation type="submission" date="2021-05" db="EMBL/GenBank/DDBJ databases">
        <authorList>
            <person name="Alioto T."/>
            <person name="Alioto T."/>
            <person name="Gomez Garrido J."/>
        </authorList>
    </citation>
    <scope>NUCLEOTIDE SEQUENCE</scope>
</reference>
<proteinExistence type="predicted"/>
<feature type="compositionally biased region" description="Polar residues" evidence="1">
    <location>
        <begin position="47"/>
        <end position="58"/>
    </location>
</feature>
<feature type="compositionally biased region" description="Polar residues" evidence="1">
    <location>
        <begin position="105"/>
        <end position="123"/>
    </location>
</feature>
<evidence type="ECO:0000256" key="1">
    <source>
        <dbReference type="SAM" id="MobiDB-lite"/>
    </source>
</evidence>
<dbReference type="EMBL" id="HBUE01084021">
    <property type="protein sequence ID" value="CAG6478882.1"/>
    <property type="molecule type" value="Transcribed_RNA"/>
</dbReference>
<accession>A0A8D8BSY5</accession>
<organism evidence="2">
    <name type="scientific">Culex pipiens</name>
    <name type="common">House mosquito</name>
    <dbReference type="NCBI Taxonomy" id="7175"/>
    <lineage>
        <taxon>Eukaryota</taxon>
        <taxon>Metazoa</taxon>
        <taxon>Ecdysozoa</taxon>
        <taxon>Arthropoda</taxon>
        <taxon>Hexapoda</taxon>
        <taxon>Insecta</taxon>
        <taxon>Pterygota</taxon>
        <taxon>Neoptera</taxon>
        <taxon>Endopterygota</taxon>
        <taxon>Diptera</taxon>
        <taxon>Nematocera</taxon>
        <taxon>Culicoidea</taxon>
        <taxon>Culicidae</taxon>
        <taxon>Culicinae</taxon>
        <taxon>Culicini</taxon>
        <taxon>Culex</taxon>
        <taxon>Culex</taxon>
    </lineage>
</organism>
<protein>
    <submittedName>
        <fullName evidence="2">(northern house mosquito) hypothetical protein</fullName>
    </submittedName>
</protein>